<keyword evidence="3" id="KW-1185">Reference proteome</keyword>
<feature type="compositionally biased region" description="Low complexity" evidence="1">
    <location>
        <begin position="43"/>
        <end position="59"/>
    </location>
</feature>
<reference evidence="2 3" key="1">
    <citation type="submission" date="2024-06" db="EMBL/GenBank/DDBJ databases">
        <title>The Natural Products Discovery Center: Release of the First 8490 Sequenced Strains for Exploring Actinobacteria Biosynthetic Diversity.</title>
        <authorList>
            <person name="Kalkreuter E."/>
            <person name="Kautsar S.A."/>
            <person name="Yang D."/>
            <person name="Bader C.D."/>
            <person name="Teijaro C.N."/>
            <person name="Fluegel L."/>
            <person name="Davis C.M."/>
            <person name="Simpson J.R."/>
            <person name="Lauterbach L."/>
            <person name="Steele A.D."/>
            <person name="Gui C."/>
            <person name="Meng S."/>
            <person name="Li G."/>
            <person name="Viehrig K."/>
            <person name="Ye F."/>
            <person name="Su P."/>
            <person name="Kiefer A.F."/>
            <person name="Nichols A."/>
            <person name="Cepeda A.J."/>
            <person name="Yan W."/>
            <person name="Fan B."/>
            <person name="Jiang Y."/>
            <person name="Adhikari A."/>
            <person name="Zheng C.-J."/>
            <person name="Schuster L."/>
            <person name="Cowan T.M."/>
            <person name="Smanski M.J."/>
            <person name="Chevrette M.G."/>
            <person name="De Carvalho L.P.S."/>
            <person name="Shen B."/>
        </authorList>
    </citation>
    <scope>NUCLEOTIDE SEQUENCE [LARGE SCALE GENOMIC DNA]</scope>
    <source>
        <strain evidence="2 3">NPDC020594</strain>
    </source>
</reference>
<dbReference type="RefSeq" id="WP_030937119.1">
    <property type="nucleotide sequence ID" value="NZ_JBFAEG010000005.1"/>
</dbReference>
<dbReference type="EMBL" id="JBFAEG010000005">
    <property type="protein sequence ID" value="MEU5706914.1"/>
    <property type="molecule type" value="Genomic_DNA"/>
</dbReference>
<gene>
    <name evidence="2" type="ORF">AB0H04_08495</name>
</gene>
<comment type="caution">
    <text evidence="2">The sequence shown here is derived from an EMBL/GenBank/DDBJ whole genome shotgun (WGS) entry which is preliminary data.</text>
</comment>
<protein>
    <submittedName>
        <fullName evidence="2">Uncharacterized protein</fullName>
    </submittedName>
</protein>
<organism evidence="2 3">
    <name type="scientific">Streptomyces flaveolus</name>
    <dbReference type="NCBI Taxonomy" id="67297"/>
    <lineage>
        <taxon>Bacteria</taxon>
        <taxon>Bacillati</taxon>
        <taxon>Actinomycetota</taxon>
        <taxon>Actinomycetes</taxon>
        <taxon>Kitasatosporales</taxon>
        <taxon>Streptomycetaceae</taxon>
        <taxon>Streptomyces</taxon>
    </lineage>
</organism>
<evidence type="ECO:0000256" key="1">
    <source>
        <dbReference type="SAM" id="MobiDB-lite"/>
    </source>
</evidence>
<dbReference type="Proteomes" id="UP001551011">
    <property type="component" value="Unassembled WGS sequence"/>
</dbReference>
<sequence length="67" mass="6863">MAAVQPVSMHQLLASCEAAKAVSRPPRAPEARPEGARGRADHATAAACARPAATNPRTPDGAPRHDA</sequence>
<feature type="compositionally biased region" description="Basic and acidic residues" evidence="1">
    <location>
        <begin position="27"/>
        <end position="42"/>
    </location>
</feature>
<proteinExistence type="predicted"/>
<feature type="region of interest" description="Disordered" evidence="1">
    <location>
        <begin position="17"/>
        <end position="67"/>
    </location>
</feature>
<evidence type="ECO:0000313" key="3">
    <source>
        <dbReference type="Proteomes" id="UP001551011"/>
    </source>
</evidence>
<evidence type="ECO:0000313" key="2">
    <source>
        <dbReference type="EMBL" id="MEU5706914.1"/>
    </source>
</evidence>
<accession>A0ABV3A4R7</accession>
<name>A0ABV3A4R7_9ACTN</name>